<dbReference type="Proteomes" id="UP001446871">
    <property type="component" value="Unassembled WGS sequence"/>
</dbReference>
<gene>
    <name evidence="4" type="ORF">PG996_007676</name>
</gene>
<organism evidence="4 5">
    <name type="scientific">Apiospora saccharicola</name>
    <dbReference type="NCBI Taxonomy" id="335842"/>
    <lineage>
        <taxon>Eukaryota</taxon>
        <taxon>Fungi</taxon>
        <taxon>Dikarya</taxon>
        <taxon>Ascomycota</taxon>
        <taxon>Pezizomycotina</taxon>
        <taxon>Sordariomycetes</taxon>
        <taxon>Xylariomycetidae</taxon>
        <taxon>Amphisphaeriales</taxon>
        <taxon>Apiosporaceae</taxon>
        <taxon>Apiospora</taxon>
    </lineage>
</organism>
<dbReference type="InterPro" id="IPR056693">
    <property type="entry name" value="DUF7791"/>
</dbReference>
<dbReference type="InterPro" id="IPR027417">
    <property type="entry name" value="P-loop_NTPase"/>
</dbReference>
<dbReference type="InterPro" id="IPR056884">
    <property type="entry name" value="NPHP3-like_N"/>
</dbReference>
<dbReference type="PROSITE" id="PS50837">
    <property type="entry name" value="NACHT"/>
    <property type="match status" value="1"/>
</dbReference>
<evidence type="ECO:0000259" key="3">
    <source>
        <dbReference type="PROSITE" id="PS50837"/>
    </source>
</evidence>
<dbReference type="InterPro" id="IPR007111">
    <property type="entry name" value="NACHT_NTPase"/>
</dbReference>
<dbReference type="EMBL" id="JAQQWM010000004">
    <property type="protein sequence ID" value="KAK8068564.1"/>
    <property type="molecule type" value="Genomic_DNA"/>
</dbReference>
<dbReference type="SUPFAM" id="SSF52540">
    <property type="entry name" value="P-loop containing nucleoside triphosphate hydrolases"/>
    <property type="match status" value="1"/>
</dbReference>
<reference evidence="4 5" key="1">
    <citation type="submission" date="2023-01" db="EMBL/GenBank/DDBJ databases">
        <title>Analysis of 21 Apiospora genomes using comparative genomics revels a genus with tremendous synthesis potential of carbohydrate active enzymes and secondary metabolites.</title>
        <authorList>
            <person name="Sorensen T."/>
        </authorList>
    </citation>
    <scope>NUCLEOTIDE SEQUENCE [LARGE SCALE GENOMIC DNA]</scope>
    <source>
        <strain evidence="4 5">CBS 83171</strain>
    </source>
</reference>
<feature type="region of interest" description="Disordered" evidence="2">
    <location>
        <begin position="25"/>
        <end position="53"/>
    </location>
</feature>
<accession>A0ABR1VBH2</accession>
<comment type="caution">
    <text evidence="4">The sequence shown here is derived from an EMBL/GenBank/DDBJ whole genome shotgun (WGS) entry which is preliminary data.</text>
</comment>
<keyword evidence="1" id="KW-0677">Repeat</keyword>
<dbReference type="PANTHER" id="PTHR10039">
    <property type="entry name" value="AMELOGENIN"/>
    <property type="match status" value="1"/>
</dbReference>
<evidence type="ECO:0000256" key="2">
    <source>
        <dbReference type="SAM" id="MobiDB-lite"/>
    </source>
</evidence>
<feature type="domain" description="NACHT" evidence="3">
    <location>
        <begin position="394"/>
        <end position="528"/>
    </location>
</feature>
<dbReference type="Pfam" id="PF25053">
    <property type="entry name" value="DUF7791"/>
    <property type="match status" value="1"/>
</dbReference>
<sequence>MARRIRRLFTFRRVKRLKSNTVAPGTSELVRTPASDIDSETATQPRPERPLGASGATAIGLEELTVGVTSPKVDVVFVHGLRGDKIGTWSKGNLCWPRDLLKTDLQEARVLSYGWDADIANFTSQTSQDSLYGHADTFYKRLQSLREDKTHPIIFIAHSLGGLLVKQMLIRAKSYQDNNRFESLGSPFPHTIGIIFMGTPHRGSNKTGLASIIAKVAEVSLRQSNTKLLEVLERGSATLEEQRDAFTTISKHLDVVCFREELATGIGLIVPQDSAVYEGWDVMQDAIHANHMNMTKFAGREDEGYKSVLRHIQRQIKKSSDASQESKQALCDIIDQNPETKYVLKALRFNIMDAREEVIDPAFNQTCDWLLALDTEADAPAKRLKSWLSSESQPIFWISGKAGSGKSTLMKFLSKNIQQLDHPFINSSTIFASFYFYNEKDKRFELQMSREGMMRSIIHQCLEQEPAWIRDVLPELFNEGSPYQMDPGAHLGTKVSNWDWLSRAFANLVHAAGRNQRKILLLVDGLDEYRILHRTADYKQKDLDLLYADDNRDEQWGDSKWIRDSHEDLINILEAFQDNTFVKACVSSRELSIFESRFSDYPRICVQDHTANGIVHYCKMNLVQGKTQLPNADTLSNAVVRNAQGVFLWVKLVVGLILQHNEDGDNAHKLMGLVNSLPRRIGGEGGLYWHMIQHIPRDKLQQASTMLYIMAEIEDQPELIQLLCAAQAISTQGSLLTPPSLSELQTLRENVTLVMTTPDYQISQAQPALQRLRRQLQSHCLGLLETKVNGSNHADYWALPRSKMQIVDHPISQIKSCRVSFTHSTVRDFLSQRYAREKLKRGAFNAQLTLLNGALLAFREDSCLVARWFLSTYQRDIFWHFLYDNIEEDHEEGFFSAFENINKIIGVTRKAIADYFSKRDFCLLAPESFWISHDDDHLKREKEGREATVGDIDDLCMAVSIGYHTYLESRLIKLEEQCRSRKATDLLIDCFMPRYRGKDRAIYASPEVVKVLLQHGADLEAMISVAADTCHGQVDTQSERTTLPV</sequence>
<name>A0ABR1VBH2_9PEZI</name>
<dbReference type="Gene3D" id="3.40.50.1820">
    <property type="entry name" value="alpha/beta hydrolase"/>
    <property type="match status" value="1"/>
</dbReference>
<dbReference type="PANTHER" id="PTHR10039:SF5">
    <property type="entry name" value="NACHT DOMAIN-CONTAINING PROTEIN"/>
    <property type="match status" value="1"/>
</dbReference>
<evidence type="ECO:0000256" key="1">
    <source>
        <dbReference type="ARBA" id="ARBA00022737"/>
    </source>
</evidence>
<dbReference type="SUPFAM" id="SSF53474">
    <property type="entry name" value="alpha/beta-Hydrolases"/>
    <property type="match status" value="1"/>
</dbReference>
<dbReference type="InterPro" id="IPR029058">
    <property type="entry name" value="AB_hydrolase_fold"/>
</dbReference>
<evidence type="ECO:0000313" key="4">
    <source>
        <dbReference type="EMBL" id="KAK8068564.1"/>
    </source>
</evidence>
<dbReference type="Pfam" id="PF24883">
    <property type="entry name" value="NPHP3_N"/>
    <property type="match status" value="1"/>
</dbReference>
<dbReference type="Gene3D" id="3.40.50.300">
    <property type="entry name" value="P-loop containing nucleotide triphosphate hydrolases"/>
    <property type="match status" value="1"/>
</dbReference>
<keyword evidence="5" id="KW-1185">Reference proteome</keyword>
<proteinExistence type="predicted"/>
<protein>
    <recommendedName>
        <fullName evidence="3">NACHT domain-containing protein</fullName>
    </recommendedName>
</protein>
<evidence type="ECO:0000313" key="5">
    <source>
        <dbReference type="Proteomes" id="UP001446871"/>
    </source>
</evidence>